<keyword evidence="3" id="KW-1185">Reference proteome</keyword>
<sequence>MDRELSVDPDGLEGAVPHIREIAGRAESVLKNLEGELKGVGKGWDDPLGRAFVEGYQGPAETVQRGLADISHVVTSTADGVHTMSKSFANAEYDNLDAIRSHGVPRETGHSGETRHPSVRSTPSRGRG</sequence>
<dbReference type="SUPFAM" id="SSF140453">
    <property type="entry name" value="EsxAB dimer-like"/>
    <property type="match status" value="1"/>
</dbReference>
<dbReference type="EMBL" id="JAERRI010000007">
    <property type="protein sequence ID" value="MBL1090679.1"/>
    <property type="molecule type" value="Genomic_DNA"/>
</dbReference>
<dbReference type="InterPro" id="IPR010310">
    <property type="entry name" value="T7SS_ESAT-6-like"/>
</dbReference>
<dbReference type="RefSeq" id="WP_201804321.1">
    <property type="nucleotide sequence ID" value="NZ_JAERRI010000007.1"/>
</dbReference>
<dbReference type="Proteomes" id="UP000629371">
    <property type="component" value="Unassembled WGS sequence"/>
</dbReference>
<accession>A0ABS1MSD3</accession>
<dbReference type="InterPro" id="IPR036689">
    <property type="entry name" value="ESAT-6-like_sf"/>
</dbReference>
<gene>
    <name evidence="2" type="ORF">JK360_14950</name>
</gene>
<organism evidence="2 3">
    <name type="scientific">Streptomyces siderophoricus</name>
    <dbReference type="NCBI Taxonomy" id="2802281"/>
    <lineage>
        <taxon>Bacteria</taxon>
        <taxon>Bacillati</taxon>
        <taxon>Actinomycetota</taxon>
        <taxon>Actinomycetes</taxon>
        <taxon>Kitasatosporales</taxon>
        <taxon>Streptomycetaceae</taxon>
        <taxon>Streptomyces</taxon>
    </lineage>
</organism>
<feature type="compositionally biased region" description="Basic and acidic residues" evidence="1">
    <location>
        <begin position="99"/>
        <end position="116"/>
    </location>
</feature>
<dbReference type="Pfam" id="PF06013">
    <property type="entry name" value="WXG100"/>
    <property type="match status" value="1"/>
</dbReference>
<proteinExistence type="predicted"/>
<reference evidence="2 3" key="1">
    <citation type="submission" date="2021-01" db="EMBL/GenBank/DDBJ databases">
        <title>WGS of actinomycetes isolated from Thailand.</title>
        <authorList>
            <person name="Thawai C."/>
        </authorList>
    </citation>
    <scope>NUCLEOTIDE SEQUENCE [LARGE SCALE GENOMIC DNA]</scope>
    <source>
        <strain evidence="2 3">CH9-7</strain>
    </source>
</reference>
<name>A0ABS1MSD3_9ACTN</name>
<feature type="region of interest" description="Disordered" evidence="1">
    <location>
        <begin position="99"/>
        <end position="128"/>
    </location>
</feature>
<evidence type="ECO:0000313" key="2">
    <source>
        <dbReference type="EMBL" id="MBL1090679.1"/>
    </source>
</evidence>
<protein>
    <submittedName>
        <fullName evidence="2">WXG100 family type VII secretion target</fullName>
    </submittedName>
</protein>
<evidence type="ECO:0000313" key="3">
    <source>
        <dbReference type="Proteomes" id="UP000629371"/>
    </source>
</evidence>
<dbReference type="Gene3D" id="1.10.287.1060">
    <property type="entry name" value="ESAT-6-like"/>
    <property type="match status" value="1"/>
</dbReference>
<evidence type="ECO:0000256" key="1">
    <source>
        <dbReference type="SAM" id="MobiDB-lite"/>
    </source>
</evidence>
<comment type="caution">
    <text evidence="2">The sequence shown here is derived from an EMBL/GenBank/DDBJ whole genome shotgun (WGS) entry which is preliminary data.</text>
</comment>
<feature type="compositionally biased region" description="Polar residues" evidence="1">
    <location>
        <begin position="119"/>
        <end position="128"/>
    </location>
</feature>